<dbReference type="STRING" id="1798665.A2942_00800"/>
<reference evidence="2 3" key="1">
    <citation type="journal article" date="2016" name="Nat. Commun.">
        <title>Thousands of microbial genomes shed light on interconnected biogeochemical processes in an aquifer system.</title>
        <authorList>
            <person name="Anantharaman K."/>
            <person name="Brown C.T."/>
            <person name="Hug L.A."/>
            <person name="Sharon I."/>
            <person name="Castelle C.J."/>
            <person name="Probst A.J."/>
            <person name="Thomas B.C."/>
            <person name="Singh A."/>
            <person name="Wilkins M.J."/>
            <person name="Karaoz U."/>
            <person name="Brodie E.L."/>
            <person name="Williams K.H."/>
            <person name="Hubbard S.S."/>
            <person name="Banfield J.F."/>
        </authorList>
    </citation>
    <scope>NUCLEOTIDE SEQUENCE [LARGE SCALE GENOMIC DNA]</scope>
</reference>
<dbReference type="Gene3D" id="2.60.40.10">
    <property type="entry name" value="Immunoglobulins"/>
    <property type="match status" value="2"/>
</dbReference>
<dbReference type="InterPro" id="IPR002909">
    <property type="entry name" value="IPT_dom"/>
</dbReference>
<proteinExistence type="predicted"/>
<protein>
    <recommendedName>
        <fullName evidence="1">IPT/TIG domain-containing protein</fullName>
    </recommendedName>
</protein>
<accession>A0A1G2DF08</accession>
<dbReference type="Gene3D" id="1.10.101.10">
    <property type="entry name" value="PGBD-like superfamily/PGBD"/>
    <property type="match status" value="1"/>
</dbReference>
<evidence type="ECO:0000259" key="1">
    <source>
        <dbReference type="Pfam" id="PF01833"/>
    </source>
</evidence>
<dbReference type="EMBL" id="MHLP01000036">
    <property type="protein sequence ID" value="OGZ11541.1"/>
    <property type="molecule type" value="Genomic_DNA"/>
</dbReference>
<dbReference type="InterPro" id="IPR036366">
    <property type="entry name" value="PGBDSf"/>
</dbReference>
<gene>
    <name evidence="2" type="ORF">A2942_00800</name>
</gene>
<sequence>MLLLQQLLNNEATTRLASSGAGALGSETTYFGEKTKGAVVRFQNLYANEVLSPVGLTSGSGFVGVYTRAKLTVLCEKSKKKTSVSAVESTSPQTPVASTKAIASPVNTGAPSLSSLLMGNNDYFHVKYPSLYVVHPGDNITVYGGGFTAENNTLRIGALSFGGLKPNLLGTLEATVPANAPLGKFDLWVENAKGSSNKSFLIITRPGTAAPVIDSFTPTVTQVGKTITVNGSGFTKESNEIYLSVAAIRGVASPDGKTLSFIFAVDTPGVTPELIPPGTTRNISTPVSFYIVNANGISNRVTFIVAY</sequence>
<dbReference type="InterPro" id="IPR013783">
    <property type="entry name" value="Ig-like_fold"/>
</dbReference>
<dbReference type="Proteomes" id="UP000178534">
    <property type="component" value="Unassembled WGS sequence"/>
</dbReference>
<name>A0A1G2DF08_9BACT</name>
<comment type="caution">
    <text evidence="2">The sequence shown here is derived from an EMBL/GenBank/DDBJ whole genome shotgun (WGS) entry which is preliminary data.</text>
</comment>
<dbReference type="AlphaFoldDB" id="A0A1G2DF08"/>
<evidence type="ECO:0000313" key="2">
    <source>
        <dbReference type="EMBL" id="OGZ11541.1"/>
    </source>
</evidence>
<evidence type="ECO:0000313" key="3">
    <source>
        <dbReference type="Proteomes" id="UP000178534"/>
    </source>
</evidence>
<feature type="domain" description="IPT/TIG" evidence="1">
    <location>
        <begin position="211"/>
        <end position="245"/>
    </location>
</feature>
<dbReference type="Pfam" id="PF01833">
    <property type="entry name" value="TIG"/>
    <property type="match status" value="1"/>
</dbReference>
<organism evidence="2 3">
    <name type="scientific">Candidatus Lloydbacteria bacterium RIFCSPLOWO2_01_FULL_50_20</name>
    <dbReference type="NCBI Taxonomy" id="1798665"/>
    <lineage>
        <taxon>Bacteria</taxon>
        <taxon>Candidatus Lloydiibacteriota</taxon>
    </lineage>
</organism>